<sequence length="163" mass="18596">MRRLIVDQKLLSVRERFTVNDEMGGPVYQVEGSLFQIPKQFTIRDVAGRERARVWKKPLSWLPRFFVEVEGAPVATIRKELTFLRPRYTIDGPGITVTGNLWDMSFELLRGGAPIGRVDKRWMSIRDTYAVEIERPEDELVVLGIVLAIDYVKRSESAAAAST</sequence>
<reference evidence="2 3" key="1">
    <citation type="submission" date="2019-02" db="EMBL/GenBank/DDBJ databases">
        <title>Sequencing the genomes of 1000 actinobacteria strains.</title>
        <authorList>
            <person name="Klenk H.-P."/>
        </authorList>
    </citation>
    <scope>NUCLEOTIDE SEQUENCE [LARGE SCALE GENOMIC DNA]</scope>
    <source>
        <strain evidence="2 3">DSM 16932</strain>
    </source>
</reference>
<dbReference type="AlphaFoldDB" id="A0A4Q7M5F2"/>
<evidence type="ECO:0000313" key="3">
    <source>
        <dbReference type="Proteomes" id="UP000293852"/>
    </source>
</evidence>
<dbReference type="RefSeq" id="WP_130416588.1">
    <property type="nucleotide sequence ID" value="NZ_SGWX01000001.1"/>
</dbReference>
<protein>
    <submittedName>
        <fullName evidence="2">Uncharacterized protein YxjI</fullName>
    </submittedName>
</protein>
<dbReference type="InterPro" id="IPR007612">
    <property type="entry name" value="LOR"/>
</dbReference>
<dbReference type="InterPro" id="IPR025659">
    <property type="entry name" value="Tubby-like_C"/>
</dbReference>
<dbReference type="Proteomes" id="UP000293852">
    <property type="component" value="Unassembled WGS sequence"/>
</dbReference>
<evidence type="ECO:0000256" key="1">
    <source>
        <dbReference type="ARBA" id="ARBA00005437"/>
    </source>
</evidence>
<dbReference type="OrthoDB" id="4863874at2"/>
<dbReference type="EMBL" id="SGWX01000001">
    <property type="protein sequence ID" value="RZS63196.1"/>
    <property type="molecule type" value="Genomic_DNA"/>
</dbReference>
<organism evidence="2 3">
    <name type="scientific">Xylanimonas ulmi</name>
    <dbReference type="NCBI Taxonomy" id="228973"/>
    <lineage>
        <taxon>Bacteria</taxon>
        <taxon>Bacillati</taxon>
        <taxon>Actinomycetota</taxon>
        <taxon>Actinomycetes</taxon>
        <taxon>Micrococcales</taxon>
        <taxon>Promicromonosporaceae</taxon>
        <taxon>Xylanimonas</taxon>
    </lineage>
</organism>
<dbReference type="Gene3D" id="2.40.160.200">
    <property type="entry name" value="LURP1-related"/>
    <property type="match status" value="1"/>
</dbReference>
<dbReference type="Pfam" id="PF04525">
    <property type="entry name" value="LOR"/>
    <property type="match status" value="1"/>
</dbReference>
<proteinExistence type="inferred from homology"/>
<keyword evidence="3" id="KW-1185">Reference proteome</keyword>
<comment type="similarity">
    <text evidence="1">Belongs to the LOR family.</text>
</comment>
<dbReference type="InterPro" id="IPR038595">
    <property type="entry name" value="LOR_sf"/>
</dbReference>
<evidence type="ECO:0000313" key="2">
    <source>
        <dbReference type="EMBL" id="RZS63196.1"/>
    </source>
</evidence>
<dbReference type="SUPFAM" id="SSF54518">
    <property type="entry name" value="Tubby C-terminal domain-like"/>
    <property type="match status" value="1"/>
</dbReference>
<accession>A0A4Q7M5F2</accession>
<name>A0A4Q7M5F2_9MICO</name>
<comment type="caution">
    <text evidence="2">The sequence shown here is derived from an EMBL/GenBank/DDBJ whole genome shotgun (WGS) entry which is preliminary data.</text>
</comment>
<gene>
    <name evidence="2" type="ORF">EV386_3558</name>
</gene>